<dbReference type="GO" id="GO:0015250">
    <property type="term" value="F:water channel activity"/>
    <property type="evidence" value="ECO:0007669"/>
    <property type="project" value="TreeGrafter"/>
</dbReference>
<keyword evidence="6 8" id="KW-1133">Transmembrane helix</keyword>
<dbReference type="PROSITE" id="PS00221">
    <property type="entry name" value="MIP"/>
    <property type="match status" value="1"/>
</dbReference>
<evidence type="ECO:0000256" key="8">
    <source>
        <dbReference type="SAM" id="Phobius"/>
    </source>
</evidence>
<keyword evidence="10" id="KW-1185">Reference proteome</keyword>
<feature type="transmembrane region" description="Helical" evidence="8">
    <location>
        <begin position="12"/>
        <end position="32"/>
    </location>
</feature>
<comment type="subcellular location">
    <subcellularLocation>
        <location evidence="1">Cell membrane</location>
        <topology evidence="1">Multi-pass membrane protein</topology>
    </subcellularLocation>
</comment>
<feature type="transmembrane region" description="Helical" evidence="8">
    <location>
        <begin position="52"/>
        <end position="73"/>
    </location>
</feature>
<comment type="similarity">
    <text evidence="2">Belongs to the MIP/aquaporin (TC 1.A.8) family.</text>
</comment>
<evidence type="ECO:0000313" key="9">
    <source>
        <dbReference type="EMBL" id="ADN35622.1"/>
    </source>
</evidence>
<sequence length="254" mass="25976" precursor="true">MVSLFKRSVAELIGTLLLVYFGAGAAAMTLMLVEGEETPNVFNIGIGLLGGLGDWLAIGLAFGITVMAVIYMFGRVSGAHINPAVSIGLWVKGLFPTKDMVAYVVAQFIGALAGSILFALSVGPEAITVGGLGATAPFTGITVWEALLAEIIGTFLLMTIIMGAAVDEKAPPGFAGLAIGLTVAGIITTIGNISGASINPARSFGPMIADLLFGGPNVVGVYWIYVAGPIIGAVLAVFLYSWIVKEDEPAGKAA</sequence>
<feature type="transmembrane region" description="Helical" evidence="8">
    <location>
        <begin position="174"/>
        <end position="198"/>
    </location>
</feature>
<dbReference type="EMBL" id="CP002117">
    <property type="protein sequence ID" value="ADN35622.1"/>
    <property type="molecule type" value="Genomic_DNA"/>
</dbReference>
<gene>
    <name evidence="9" type="ordered locus">Mpet_0851</name>
</gene>
<dbReference type="PANTHER" id="PTHR19139:SF199">
    <property type="entry name" value="MIP17260P"/>
    <property type="match status" value="1"/>
</dbReference>
<dbReference type="GO" id="GO:0005886">
    <property type="term" value="C:plasma membrane"/>
    <property type="evidence" value="ECO:0007669"/>
    <property type="project" value="UniProtKB-SubCell"/>
</dbReference>
<dbReference type="RefSeq" id="WP_013328800.1">
    <property type="nucleotide sequence ID" value="NC_014507.1"/>
</dbReference>
<keyword evidence="3" id="KW-0813">Transport</keyword>
<feature type="transmembrane region" description="Helical" evidence="8">
    <location>
        <begin position="100"/>
        <end position="121"/>
    </location>
</feature>
<dbReference type="STRING" id="679926.Mpet_0851"/>
<dbReference type="PRINTS" id="PR00783">
    <property type="entry name" value="MINTRINSICP"/>
</dbReference>
<proteinExistence type="inferred from homology"/>
<dbReference type="NCBIfam" id="TIGR00861">
    <property type="entry name" value="MIP"/>
    <property type="match status" value="1"/>
</dbReference>
<dbReference type="GeneID" id="9743309"/>
<evidence type="ECO:0000256" key="7">
    <source>
        <dbReference type="ARBA" id="ARBA00023136"/>
    </source>
</evidence>
<keyword evidence="7 8" id="KW-0472">Membrane</keyword>
<dbReference type="Gene3D" id="1.20.1080.10">
    <property type="entry name" value="Glycerol uptake facilitator protein"/>
    <property type="match status" value="1"/>
</dbReference>
<dbReference type="InterPro" id="IPR034294">
    <property type="entry name" value="Aquaporin_transptr"/>
</dbReference>
<accession>E1RJA4</accession>
<dbReference type="SUPFAM" id="SSF81338">
    <property type="entry name" value="Aquaporin-like"/>
    <property type="match status" value="1"/>
</dbReference>
<reference evidence="9 10" key="1">
    <citation type="journal article" date="2010" name="Stand. Genomic Sci.">
        <title>Complete genome sequence of Methanoplanus petrolearius type strain (SEBR 4847).</title>
        <authorList>
            <person name="Brambilla E."/>
            <person name="Djao O.D."/>
            <person name="Daligault H."/>
            <person name="Lapidus A."/>
            <person name="Lucas S."/>
            <person name="Hammon N."/>
            <person name="Nolan M."/>
            <person name="Tice H."/>
            <person name="Cheng J.F."/>
            <person name="Han C."/>
            <person name="Tapia R."/>
            <person name="Goodwin L."/>
            <person name="Pitluck S."/>
            <person name="Liolios K."/>
            <person name="Ivanova N."/>
            <person name="Mavromatis K."/>
            <person name="Mikhailova N."/>
            <person name="Pati A."/>
            <person name="Chen A."/>
            <person name="Palaniappan K."/>
            <person name="Land M."/>
            <person name="Hauser L."/>
            <person name="Chang Y.J."/>
            <person name="Jeffries C.D."/>
            <person name="Rohde M."/>
            <person name="Spring S."/>
            <person name="Sikorski J."/>
            <person name="Goker M."/>
            <person name="Woyke T."/>
            <person name="Bristow J."/>
            <person name="Eisen J.A."/>
            <person name="Markowitz V."/>
            <person name="Hugenholtz P."/>
            <person name="Kyrpides N.C."/>
            <person name="Klenk H.P."/>
        </authorList>
    </citation>
    <scope>NUCLEOTIDE SEQUENCE [LARGE SCALE GENOMIC DNA]</scope>
    <source>
        <strain evidence="10">DSM 11571 / OCM 486 / SEBR 4847</strain>
    </source>
</reference>
<organism evidence="9 10">
    <name type="scientific">Methanolacinia petrolearia (strain DSM 11571 / OCM 486 / SEBR 4847)</name>
    <name type="common">Methanoplanus petrolearius</name>
    <dbReference type="NCBI Taxonomy" id="679926"/>
    <lineage>
        <taxon>Archaea</taxon>
        <taxon>Methanobacteriati</taxon>
        <taxon>Methanobacteriota</taxon>
        <taxon>Stenosarchaea group</taxon>
        <taxon>Methanomicrobia</taxon>
        <taxon>Methanomicrobiales</taxon>
        <taxon>Methanomicrobiaceae</taxon>
        <taxon>Methanolacinia</taxon>
    </lineage>
</organism>
<dbReference type="eggNOG" id="arCOG04431">
    <property type="taxonomic scope" value="Archaea"/>
</dbReference>
<evidence type="ECO:0000256" key="2">
    <source>
        <dbReference type="ARBA" id="ARBA00006175"/>
    </source>
</evidence>
<dbReference type="PANTHER" id="PTHR19139">
    <property type="entry name" value="AQUAPORIN TRANSPORTER"/>
    <property type="match status" value="1"/>
</dbReference>
<protein>
    <submittedName>
        <fullName evidence="9">MIP family channel protein</fullName>
    </submittedName>
</protein>
<feature type="transmembrane region" description="Helical" evidence="8">
    <location>
        <begin position="141"/>
        <end position="162"/>
    </location>
</feature>
<dbReference type="SMR" id="E1RJA4"/>
<evidence type="ECO:0000256" key="6">
    <source>
        <dbReference type="ARBA" id="ARBA00022989"/>
    </source>
</evidence>
<dbReference type="Pfam" id="PF00230">
    <property type="entry name" value="MIP"/>
    <property type="match status" value="1"/>
</dbReference>
<evidence type="ECO:0000256" key="1">
    <source>
        <dbReference type="ARBA" id="ARBA00004651"/>
    </source>
</evidence>
<dbReference type="OrthoDB" id="36050at2157"/>
<dbReference type="HOGENOM" id="CLU_020019_3_2_2"/>
<name>E1RJA4_METP4</name>
<evidence type="ECO:0000256" key="5">
    <source>
        <dbReference type="ARBA" id="ARBA00022692"/>
    </source>
</evidence>
<keyword evidence="5 8" id="KW-0812">Transmembrane</keyword>
<evidence type="ECO:0000256" key="3">
    <source>
        <dbReference type="ARBA" id="ARBA00022448"/>
    </source>
</evidence>
<keyword evidence="4" id="KW-1003">Cell membrane</keyword>
<evidence type="ECO:0000313" key="10">
    <source>
        <dbReference type="Proteomes" id="UP000006565"/>
    </source>
</evidence>
<evidence type="ECO:0000256" key="4">
    <source>
        <dbReference type="ARBA" id="ARBA00022475"/>
    </source>
</evidence>
<dbReference type="InterPro" id="IPR022357">
    <property type="entry name" value="MIP_CS"/>
</dbReference>
<dbReference type="AlphaFoldDB" id="E1RJA4"/>
<feature type="transmembrane region" description="Helical" evidence="8">
    <location>
        <begin position="222"/>
        <end position="243"/>
    </location>
</feature>
<dbReference type="KEGG" id="mpi:Mpet_0851"/>
<dbReference type="InterPro" id="IPR023271">
    <property type="entry name" value="Aquaporin-like"/>
</dbReference>
<dbReference type="Proteomes" id="UP000006565">
    <property type="component" value="Chromosome"/>
</dbReference>
<dbReference type="InterPro" id="IPR000425">
    <property type="entry name" value="MIP"/>
</dbReference>